<protein>
    <submittedName>
        <fullName evidence="1">Uncharacterized protein</fullName>
    </submittedName>
</protein>
<gene>
    <name evidence="1" type="ORF">BLI009_09595</name>
</gene>
<reference evidence="1" key="1">
    <citation type="submission" date="2021-03" db="EMBL/GenBank/DDBJ databases">
        <title>Genome sequencing of Bifidobacterium longum subsp. infantis JCM 7009.</title>
        <authorList>
            <person name="Kim J."/>
        </authorList>
    </citation>
    <scope>NUCLEOTIDE SEQUENCE</scope>
    <source>
        <strain evidence="1">JCM 7009</strain>
    </source>
</reference>
<dbReference type="Proteomes" id="UP000663618">
    <property type="component" value="Chromosome"/>
</dbReference>
<evidence type="ECO:0000313" key="2">
    <source>
        <dbReference type="Proteomes" id="UP000663618"/>
    </source>
</evidence>
<sequence length="113" mass="12652">MVEGRDNATAANRQAACCMVVVKEFAAEFQIEFAAELRDALSDVGGLQLDVFFVVEFLAHRGRHPFPNDVVNGKIIPDIVGNKKWDPPMENPIRHREQLLPLTKVKLVLNNTV</sequence>
<name>A0AAX1LJ67_BIFLI</name>
<accession>A0AAX1LJ67</accession>
<evidence type="ECO:0000313" key="1">
    <source>
        <dbReference type="EMBL" id="QSP97242.1"/>
    </source>
</evidence>
<dbReference type="EMBL" id="CP071248">
    <property type="protein sequence ID" value="QSP97242.1"/>
    <property type="molecule type" value="Genomic_DNA"/>
</dbReference>
<dbReference type="AlphaFoldDB" id="A0AAX1LJ67"/>
<organism evidence="1 2">
    <name type="scientific">Bifidobacterium longum subsp. infantis</name>
    <dbReference type="NCBI Taxonomy" id="1682"/>
    <lineage>
        <taxon>Bacteria</taxon>
        <taxon>Bacillati</taxon>
        <taxon>Actinomycetota</taxon>
        <taxon>Actinomycetes</taxon>
        <taxon>Bifidobacteriales</taxon>
        <taxon>Bifidobacteriaceae</taxon>
        <taxon>Bifidobacterium</taxon>
    </lineage>
</organism>
<proteinExistence type="predicted"/>